<feature type="compositionally biased region" description="Basic and acidic residues" evidence="1">
    <location>
        <begin position="166"/>
        <end position="180"/>
    </location>
</feature>
<sequence length="1587" mass="177866">MSNLRTEDLQRKLFNKKTEQLLKKVAETNQALNQTTVLTIPVRKATARKSTHTSRNEKISQISPNGPLTTPKITTNGIRKAIHKELKPEKKVKTSKIRKKQLNGVHQQTINYVNNNNNKHETKGNTVNNNKNTGKVELIKETVRGIKGSLGLFLKAKITNPTKPILDNKKKAEMQQKGKQVEGQGLSKSAIPSDLSDYEDEFYEDEFYDDDISDLSLPEMNSSPPRHENSNSVVASDSRASEDAGSEEGLKLWLDDSSKDNSVDEYKAENDEFDPCNAGTDSEEQKVAAVTIQRLPTGVIHKLSSAGRIKVQLKSAKRLRSKLGPSDGAEEEMRPEVSVIDGIEFYSFETAEDLIEYTIQDQKLNITSDNDFTDESDVCAYAQPIIPTKTNDITQIKGWRSKIFAAETTGGEAPNLSEKMNFNWMKRLKDSVSNANANANAESPTSSGSINSPIEVNKCAEGSSNVEIEMPENVADNEVSEEDENVVQEENVVKLPLKRYGTSKTTQADVSRFNELYIGLKKMMPITSKPFKTKFGWFQEFGCVEAGNCVRVAVGSATDESPTFTPGLPLYTYDNKDMKAILVARNKNKPLEEVSYEESGIITPNLAKFAVEAVRTEMTPDLQALKMKTVIKIDETSRSVKGGFGIRMQSPRPTLSLNGKSILKKVNDKENERNVSKLGEQESVIDILAKRGVQVSYKPVERPPRDDPSRLSESLSDITSKVMSAPPEDYVEVTEPPRLDDSDTEKADCGQIFCKLGCVCESILVRKRKRPHCGKLDCMFNCDCGFTISSKTTGMMHKILSPSIQSCDRGDNFNSAIQTDDGPVKRRRISRPPARLMDSDFICKSAKDLLVLPQHLREKMHYEKRLYTKFERKVYQRPGTPTRGRKMTNGSWSPRDEVRSREVEPPRVPPIRIVNLKGHIPKVSPVHESDLSPKRRPLAKRSLSEPVGKSQHILACGTTIVSGRVSLIIPTTPNARALLTMGEIGKGKSSLRFIGLRMNHNPDVTHSTEDMHSLDKNLNPDIARDMLTSLNLQQKAPLGGGMDKLLAEHIQSKLRGQQTVDRIIGYVVANESLKKAMELAKKTEAPVSVPVSFTLADFIRSDGNSSKNLLETPQFNIYPIVDSTTHVFVGPFDKIFRELPQNRFRNEIDENRLTRENHENRLRRESDVTREVRDAVTEMLDIVCHVMEPDTYKGSANINYKVADNRISLENDKQFSRLTISGNKVTKNKVPQMRVKPNVAKVALPFVDKSVGRVKVKSGIHPRYLPADVVNLAYKRKMELNLEREFSELHRDRERSRRKSEVNQFERLASILERQCPGSWNYKYINKPKLLNTAKKFIHELEVDVCTKERVKMSLMTKRYNLFHHYRQLIKDLPERQRHEAVRELTERLQECCHARTESSKLAGNTLEPKVVAKRRNGKSKISSSSSESDSSSETHSSAKASLTESEGSNDGNSDKLLTENVEETDLIMTVEEEGGIGSEETPGLYMYAEVDEEIAEIRTQETIIDNDLKTTSTAVYKSRLCKASTIPVGQNVVLQFNDAAALTNLLSSQSTPSPVLLIANQTETNVELPKIVGCATISEAEFWADS</sequence>
<feature type="compositionally biased region" description="Polar residues" evidence="1">
    <location>
        <begin position="219"/>
        <end position="235"/>
    </location>
</feature>
<evidence type="ECO:0000313" key="4">
    <source>
        <dbReference type="Proteomes" id="UP000014500"/>
    </source>
</evidence>
<evidence type="ECO:0000256" key="1">
    <source>
        <dbReference type="SAM" id="MobiDB-lite"/>
    </source>
</evidence>
<feature type="compositionally biased region" description="Polar residues" evidence="1">
    <location>
        <begin position="59"/>
        <end position="72"/>
    </location>
</feature>
<dbReference type="EnsemblMetazoa" id="SMAR002886-RA">
    <property type="protein sequence ID" value="SMAR002886-PA"/>
    <property type="gene ID" value="SMAR002886"/>
</dbReference>
<protein>
    <recommendedName>
        <fullName evidence="2">MGA conserved domain-containing protein</fullName>
    </recommendedName>
</protein>
<evidence type="ECO:0000313" key="3">
    <source>
        <dbReference type="EnsemblMetazoa" id="SMAR002886-PA"/>
    </source>
</evidence>
<dbReference type="STRING" id="126957.T1IPD6"/>
<dbReference type="EMBL" id="JH431256">
    <property type="status" value="NOT_ANNOTATED_CDS"/>
    <property type="molecule type" value="Genomic_DNA"/>
</dbReference>
<feature type="compositionally biased region" description="Basic and acidic residues" evidence="1">
    <location>
        <begin position="894"/>
        <end position="904"/>
    </location>
</feature>
<feature type="domain" description="MGA conserved" evidence="2">
    <location>
        <begin position="745"/>
        <end position="787"/>
    </location>
</feature>
<dbReference type="Proteomes" id="UP000014500">
    <property type="component" value="Unassembled WGS sequence"/>
</dbReference>
<reference evidence="3" key="2">
    <citation type="submission" date="2015-02" db="UniProtKB">
        <authorList>
            <consortium name="EnsemblMetazoa"/>
        </authorList>
    </citation>
    <scope>IDENTIFICATION</scope>
</reference>
<feature type="region of interest" description="Disordered" evidence="1">
    <location>
        <begin position="698"/>
        <end position="719"/>
    </location>
</feature>
<name>T1IPD6_STRMM</name>
<feature type="region of interest" description="Disordered" evidence="1">
    <location>
        <begin position="45"/>
        <end position="72"/>
    </location>
</feature>
<feature type="region of interest" description="Disordered" evidence="1">
    <location>
        <begin position="877"/>
        <end position="904"/>
    </location>
</feature>
<reference evidence="4" key="1">
    <citation type="submission" date="2011-05" db="EMBL/GenBank/DDBJ databases">
        <authorList>
            <person name="Richards S.R."/>
            <person name="Qu J."/>
            <person name="Jiang H."/>
            <person name="Jhangiani S.N."/>
            <person name="Agravi P."/>
            <person name="Goodspeed R."/>
            <person name="Gross S."/>
            <person name="Mandapat C."/>
            <person name="Jackson L."/>
            <person name="Mathew T."/>
            <person name="Pu L."/>
            <person name="Thornton R."/>
            <person name="Saada N."/>
            <person name="Wilczek-Boney K.B."/>
            <person name="Lee S."/>
            <person name="Kovar C."/>
            <person name="Wu Y."/>
            <person name="Scherer S.E."/>
            <person name="Worley K.C."/>
            <person name="Muzny D.M."/>
            <person name="Gibbs R."/>
        </authorList>
    </citation>
    <scope>NUCLEOTIDE SEQUENCE</scope>
    <source>
        <strain evidence="4">Brora</strain>
    </source>
</reference>
<feature type="region of interest" description="Disordered" evidence="1">
    <location>
        <begin position="165"/>
        <end position="195"/>
    </location>
</feature>
<feature type="compositionally biased region" description="Low complexity" evidence="1">
    <location>
        <begin position="1420"/>
        <end position="1442"/>
    </location>
</feature>
<dbReference type="HOGENOM" id="CLU_244870_0_0_1"/>
<evidence type="ECO:0000259" key="2">
    <source>
        <dbReference type="Pfam" id="PF16059"/>
    </source>
</evidence>
<feature type="region of interest" description="Disordered" evidence="1">
    <location>
        <begin position="1403"/>
        <end position="1456"/>
    </location>
</feature>
<feature type="compositionally biased region" description="Basic and acidic residues" evidence="1">
    <location>
        <begin position="699"/>
        <end position="710"/>
    </location>
</feature>
<accession>T1IPD6</accession>
<keyword evidence="4" id="KW-1185">Reference proteome</keyword>
<feature type="compositionally biased region" description="Polar residues" evidence="1">
    <location>
        <begin position="1443"/>
        <end position="1452"/>
    </location>
</feature>
<feature type="region of interest" description="Disordered" evidence="1">
    <location>
        <begin position="213"/>
        <end position="256"/>
    </location>
</feature>
<organism evidence="3 4">
    <name type="scientific">Strigamia maritima</name>
    <name type="common">European centipede</name>
    <name type="synonym">Geophilus maritimus</name>
    <dbReference type="NCBI Taxonomy" id="126957"/>
    <lineage>
        <taxon>Eukaryota</taxon>
        <taxon>Metazoa</taxon>
        <taxon>Ecdysozoa</taxon>
        <taxon>Arthropoda</taxon>
        <taxon>Myriapoda</taxon>
        <taxon>Chilopoda</taxon>
        <taxon>Pleurostigmophora</taxon>
        <taxon>Geophilomorpha</taxon>
        <taxon>Linotaeniidae</taxon>
        <taxon>Strigamia</taxon>
    </lineage>
</organism>
<proteinExistence type="predicted"/>
<dbReference type="InterPro" id="IPR032060">
    <property type="entry name" value="MGA_dom"/>
</dbReference>
<dbReference type="Pfam" id="PF16059">
    <property type="entry name" value="MGA_dom"/>
    <property type="match status" value="1"/>
</dbReference>